<dbReference type="PROSITE" id="PS01248">
    <property type="entry name" value="EGF_LAM_1"/>
    <property type="match status" value="1"/>
</dbReference>
<dbReference type="InterPro" id="IPR050440">
    <property type="entry name" value="Laminin/Netrin_ECM"/>
</dbReference>
<dbReference type="CDD" id="cd00055">
    <property type="entry name" value="EGF_Lam"/>
    <property type="match status" value="1"/>
</dbReference>
<keyword evidence="2" id="KW-0677">Repeat</keyword>
<organism evidence="8 9">
    <name type="scientific">Heterorhabditis bacteriophora</name>
    <name type="common">Entomopathogenic nematode worm</name>
    <dbReference type="NCBI Taxonomy" id="37862"/>
    <lineage>
        <taxon>Eukaryota</taxon>
        <taxon>Metazoa</taxon>
        <taxon>Ecdysozoa</taxon>
        <taxon>Nematoda</taxon>
        <taxon>Chromadorea</taxon>
        <taxon>Rhabditida</taxon>
        <taxon>Rhabditina</taxon>
        <taxon>Rhabditomorpha</taxon>
        <taxon>Strongyloidea</taxon>
        <taxon>Heterorhabditidae</taxon>
        <taxon>Heterorhabditis</taxon>
    </lineage>
</organism>
<evidence type="ECO:0000313" key="9">
    <source>
        <dbReference type="WBParaSite" id="Hba_12039"/>
    </source>
</evidence>
<keyword evidence="5 6" id="KW-0424">Laminin EGF-like domain</keyword>
<feature type="disulfide bond" evidence="6">
    <location>
        <begin position="129"/>
        <end position="138"/>
    </location>
</feature>
<comment type="caution">
    <text evidence="6">Lacks conserved residue(s) required for the propagation of feature annotation.</text>
</comment>
<sequence length="161" mass="18342">MSMSSDKYNINDDNDIFLFRAGKRQIQIYQRWRKREVRNSTITKKNKTYRITVQSAIVTQLVVWVKTATKLADSVTAVKECLARYNGKKLKSMLYDCISWNIYLFQTCDCDIIGSEGVSCDLHSGKCVCKPGVTGTKCDQCLPNHYGLSDEGCSGMFEMYN</sequence>
<evidence type="ECO:0000259" key="7">
    <source>
        <dbReference type="PROSITE" id="PS50027"/>
    </source>
</evidence>
<dbReference type="SUPFAM" id="SSF57196">
    <property type="entry name" value="EGF/Laminin"/>
    <property type="match status" value="1"/>
</dbReference>
<feature type="domain" description="Laminin EGF-like" evidence="7">
    <location>
        <begin position="108"/>
        <end position="155"/>
    </location>
</feature>
<dbReference type="PANTHER" id="PTHR10574">
    <property type="entry name" value="NETRIN/LAMININ-RELATED"/>
    <property type="match status" value="1"/>
</dbReference>
<dbReference type="PROSITE" id="PS50027">
    <property type="entry name" value="EGF_LAM_2"/>
    <property type="match status" value="1"/>
</dbReference>
<dbReference type="GO" id="GO:0009887">
    <property type="term" value="P:animal organ morphogenesis"/>
    <property type="evidence" value="ECO:0007669"/>
    <property type="project" value="TreeGrafter"/>
</dbReference>
<evidence type="ECO:0000256" key="6">
    <source>
        <dbReference type="PROSITE-ProRule" id="PRU00460"/>
    </source>
</evidence>
<evidence type="ECO:0000313" key="8">
    <source>
        <dbReference type="Proteomes" id="UP000095283"/>
    </source>
</evidence>
<dbReference type="InterPro" id="IPR002049">
    <property type="entry name" value="LE_dom"/>
</dbReference>
<dbReference type="AlphaFoldDB" id="A0A1I7X3T8"/>
<feature type="disulfide bond" evidence="6">
    <location>
        <begin position="110"/>
        <end position="127"/>
    </location>
</feature>
<dbReference type="SMART" id="SM00180">
    <property type="entry name" value="EGF_Lam"/>
    <property type="match status" value="1"/>
</dbReference>
<evidence type="ECO:0000256" key="5">
    <source>
        <dbReference type="ARBA" id="ARBA00023292"/>
    </source>
</evidence>
<feature type="disulfide bond" evidence="6">
    <location>
        <begin position="108"/>
        <end position="120"/>
    </location>
</feature>
<keyword evidence="3 6" id="KW-1015">Disulfide bond</keyword>
<protein>
    <submittedName>
        <fullName evidence="9">Laminin EGF-like domain-containing protein</fullName>
    </submittedName>
</protein>
<evidence type="ECO:0000256" key="4">
    <source>
        <dbReference type="ARBA" id="ARBA00023180"/>
    </source>
</evidence>
<evidence type="ECO:0000256" key="3">
    <source>
        <dbReference type="ARBA" id="ARBA00023157"/>
    </source>
</evidence>
<evidence type="ECO:0000256" key="1">
    <source>
        <dbReference type="ARBA" id="ARBA00022729"/>
    </source>
</evidence>
<evidence type="ECO:0000256" key="2">
    <source>
        <dbReference type="ARBA" id="ARBA00022737"/>
    </source>
</evidence>
<name>A0A1I7X3T8_HETBA</name>
<dbReference type="WBParaSite" id="Hba_12039">
    <property type="protein sequence ID" value="Hba_12039"/>
    <property type="gene ID" value="Hba_12039"/>
</dbReference>
<reference evidence="9" key="1">
    <citation type="submission" date="2016-11" db="UniProtKB">
        <authorList>
            <consortium name="WormBaseParasite"/>
        </authorList>
    </citation>
    <scope>IDENTIFICATION</scope>
</reference>
<keyword evidence="4" id="KW-0325">Glycoprotein</keyword>
<dbReference type="PANTHER" id="PTHR10574:SF406">
    <property type="entry name" value="LAMININ SUBUNIT ALPHA 5"/>
    <property type="match status" value="1"/>
</dbReference>
<keyword evidence="8" id="KW-1185">Reference proteome</keyword>
<dbReference type="FunFam" id="2.10.25.10:FF:000067">
    <property type="entry name" value="Laminin subunit gamma 1"/>
    <property type="match status" value="1"/>
</dbReference>
<dbReference type="Proteomes" id="UP000095283">
    <property type="component" value="Unplaced"/>
</dbReference>
<dbReference type="Pfam" id="PF00053">
    <property type="entry name" value="EGF_laminin"/>
    <property type="match status" value="1"/>
</dbReference>
<keyword evidence="1" id="KW-0732">Signal</keyword>
<accession>A0A1I7X3T8</accession>
<dbReference type="Gene3D" id="2.10.25.10">
    <property type="entry name" value="Laminin"/>
    <property type="match status" value="1"/>
</dbReference>
<proteinExistence type="predicted"/>
<dbReference type="GO" id="GO:0009888">
    <property type="term" value="P:tissue development"/>
    <property type="evidence" value="ECO:0007669"/>
    <property type="project" value="TreeGrafter"/>
</dbReference>